<proteinExistence type="predicted"/>
<name>A0A923LM25_9FIRM</name>
<sequence>MARVSRKNRADEILNNEIPSTEVSFEMTVYKTAIYARLSREDNLSDSDSIDNQIALIQNYIESRPYLQYEKTYTDNGFTGTDFDRPGWKSLLEDAKSGKINCIVVKDLSRLGRNYIETGEFLEKICPFFGIRFIAVVDNFDTETAESTAQLSVSLSNIVNDYYAKDISHKVSTALRNKMEHGEYIGNWEKYGYMKSAENKNQLIVNPETAPVVRMIYEWRRDGMSYMGINKKLNDLQIPSPGQYKADRGIVTNNNQKARKILWNKHIVTDILKDITYLGHLAQRKTAQCLYAGLPVHRAEEKDWIVAENTHEPIIEQTLFDAVQKINEEAAQKSKAAYGKYDHLPKAVNIYGKKFTCADCGAVIKLFRSFSTKKDKVYFTFKCPTFQEHGDRACKIKRIRKADLDAVVLESIKTQLALFVDMDATLKQLLKAKKAMLSDNSHAKEVRTVKAELVKKKTLFSGLYQDFREGILTQDDYASTREILVREIEKLEKQLSELTAAKKESTKQTQAEKELASLVKKYSKATEMTQELADAMIESMQLHDDNSVSITFRYMDEFKAVMESIEALRKEVA</sequence>
<dbReference type="Proteomes" id="UP000606720">
    <property type="component" value="Unassembled WGS sequence"/>
</dbReference>
<dbReference type="EMBL" id="JACOPH010000001">
    <property type="protein sequence ID" value="MBC5712740.1"/>
    <property type="molecule type" value="Genomic_DNA"/>
</dbReference>
<dbReference type="PANTHER" id="PTHR30461">
    <property type="entry name" value="DNA-INVERTASE FROM LAMBDOID PROPHAGE"/>
    <property type="match status" value="1"/>
</dbReference>
<dbReference type="InterPro" id="IPR050639">
    <property type="entry name" value="SSR_resolvase"/>
</dbReference>
<reference evidence="4" key="1">
    <citation type="submission" date="2020-08" db="EMBL/GenBank/DDBJ databases">
        <title>Genome public.</title>
        <authorList>
            <person name="Liu C."/>
            <person name="Sun Q."/>
        </authorList>
    </citation>
    <scope>NUCLEOTIDE SEQUENCE</scope>
    <source>
        <strain evidence="4">BX1005</strain>
    </source>
</reference>
<feature type="domain" description="Recombinase" evidence="3">
    <location>
        <begin position="190"/>
        <end position="333"/>
    </location>
</feature>
<evidence type="ECO:0000259" key="3">
    <source>
        <dbReference type="PROSITE" id="PS51737"/>
    </source>
</evidence>
<dbReference type="InterPro" id="IPR038109">
    <property type="entry name" value="DNA_bind_recomb_sf"/>
</dbReference>
<dbReference type="InterPro" id="IPR011109">
    <property type="entry name" value="DNA_bind_recombinase_dom"/>
</dbReference>
<dbReference type="Pfam" id="PF00239">
    <property type="entry name" value="Resolvase"/>
    <property type="match status" value="1"/>
</dbReference>
<dbReference type="AlphaFoldDB" id="A0A923LM25"/>
<keyword evidence="5" id="KW-1185">Reference proteome</keyword>
<dbReference type="Gene3D" id="3.90.1750.20">
    <property type="entry name" value="Putative Large Serine Recombinase, Chain B, Domain 2"/>
    <property type="match status" value="1"/>
</dbReference>
<dbReference type="PROSITE" id="PS51737">
    <property type="entry name" value="RECOMBINASE_DNA_BIND"/>
    <property type="match status" value="1"/>
</dbReference>
<dbReference type="Pfam" id="PF13408">
    <property type="entry name" value="Zn_ribbon_recom"/>
    <property type="match status" value="1"/>
</dbReference>
<dbReference type="InterPro" id="IPR036162">
    <property type="entry name" value="Resolvase-like_N_sf"/>
</dbReference>
<evidence type="ECO:0000256" key="1">
    <source>
        <dbReference type="SAM" id="Coils"/>
    </source>
</evidence>
<dbReference type="InterPro" id="IPR006119">
    <property type="entry name" value="Resolv_N"/>
</dbReference>
<evidence type="ECO:0000313" key="4">
    <source>
        <dbReference type="EMBL" id="MBC5712740.1"/>
    </source>
</evidence>
<keyword evidence="1" id="KW-0175">Coiled coil</keyword>
<protein>
    <submittedName>
        <fullName evidence="4">Recombinase family protein</fullName>
    </submittedName>
</protein>
<dbReference type="InterPro" id="IPR025827">
    <property type="entry name" value="Zn_ribbon_recom_dom"/>
</dbReference>
<organism evidence="4 5">
    <name type="scientific">Roseburia zhanii</name>
    <dbReference type="NCBI Taxonomy" id="2763064"/>
    <lineage>
        <taxon>Bacteria</taxon>
        <taxon>Bacillati</taxon>
        <taxon>Bacillota</taxon>
        <taxon>Clostridia</taxon>
        <taxon>Lachnospirales</taxon>
        <taxon>Lachnospiraceae</taxon>
        <taxon>Roseburia</taxon>
    </lineage>
</organism>
<feature type="domain" description="Resolvase/invertase-type recombinase catalytic" evidence="2">
    <location>
        <begin position="31"/>
        <end position="182"/>
    </location>
</feature>
<dbReference type="RefSeq" id="WP_186865814.1">
    <property type="nucleotide sequence ID" value="NZ_JACOPH010000001.1"/>
</dbReference>
<dbReference type="PROSITE" id="PS51736">
    <property type="entry name" value="RECOMBINASES_3"/>
    <property type="match status" value="1"/>
</dbReference>
<dbReference type="Pfam" id="PF07508">
    <property type="entry name" value="Recombinase"/>
    <property type="match status" value="1"/>
</dbReference>
<evidence type="ECO:0000259" key="2">
    <source>
        <dbReference type="PROSITE" id="PS51736"/>
    </source>
</evidence>
<dbReference type="PANTHER" id="PTHR30461:SF23">
    <property type="entry name" value="DNA RECOMBINASE-RELATED"/>
    <property type="match status" value="1"/>
</dbReference>
<accession>A0A923LM25</accession>
<feature type="coiled-coil region" evidence="1">
    <location>
        <begin position="474"/>
        <end position="508"/>
    </location>
</feature>
<dbReference type="SUPFAM" id="SSF53041">
    <property type="entry name" value="Resolvase-like"/>
    <property type="match status" value="1"/>
</dbReference>
<gene>
    <name evidence="4" type="ORF">H8S17_00710</name>
</gene>
<dbReference type="GO" id="GO:0003677">
    <property type="term" value="F:DNA binding"/>
    <property type="evidence" value="ECO:0007669"/>
    <property type="project" value="InterPro"/>
</dbReference>
<comment type="caution">
    <text evidence="4">The sequence shown here is derived from an EMBL/GenBank/DDBJ whole genome shotgun (WGS) entry which is preliminary data.</text>
</comment>
<dbReference type="GO" id="GO:0000150">
    <property type="term" value="F:DNA strand exchange activity"/>
    <property type="evidence" value="ECO:0007669"/>
    <property type="project" value="InterPro"/>
</dbReference>
<evidence type="ECO:0000313" key="5">
    <source>
        <dbReference type="Proteomes" id="UP000606720"/>
    </source>
</evidence>
<dbReference type="SMART" id="SM00857">
    <property type="entry name" value="Resolvase"/>
    <property type="match status" value="1"/>
</dbReference>
<dbReference type="Gene3D" id="3.40.50.1390">
    <property type="entry name" value="Resolvase, N-terminal catalytic domain"/>
    <property type="match status" value="1"/>
</dbReference>